<proteinExistence type="predicted"/>
<evidence type="ECO:0000313" key="1">
    <source>
        <dbReference type="EMBL" id="KAJ3539418.1"/>
    </source>
</evidence>
<gene>
    <name evidence="1" type="ORF">NM208_g5500</name>
</gene>
<comment type="caution">
    <text evidence="1">The sequence shown here is derived from an EMBL/GenBank/DDBJ whole genome shotgun (WGS) entry which is preliminary data.</text>
</comment>
<sequence>MASPVILVFGAAGQVGSATARHAKQYGAMVHLAMRNPQKPIPALSSGEGVQEGYQRVRADLTDSQSVHDAVRQTGATRAFIYLAHRSPDNMKSVVQALKSAGVEFVVFLSSQAVKGDPQNALPENFVPWTHAQVEIALEEEFGRENFVALRPAFFASNALWWKTMIQEGEVRLATPDAEFDWITPGDIGSVAAALLVNALKEKPKWPYLYLYGPKLVSLRDGLSIIAEILGKEIKFTQVDKSEVVNFLEKRVGMPEPMARQLADAFERRAQRSDGEYSDAAYKDDKGNISRYTGRPGMILKDWVS</sequence>
<organism evidence="1 2">
    <name type="scientific">Fusarium decemcellulare</name>
    <dbReference type="NCBI Taxonomy" id="57161"/>
    <lineage>
        <taxon>Eukaryota</taxon>
        <taxon>Fungi</taxon>
        <taxon>Dikarya</taxon>
        <taxon>Ascomycota</taxon>
        <taxon>Pezizomycotina</taxon>
        <taxon>Sordariomycetes</taxon>
        <taxon>Hypocreomycetidae</taxon>
        <taxon>Hypocreales</taxon>
        <taxon>Nectriaceae</taxon>
        <taxon>Fusarium</taxon>
        <taxon>Fusarium decemcellulare species complex</taxon>
    </lineage>
</organism>
<evidence type="ECO:0000313" key="2">
    <source>
        <dbReference type="Proteomes" id="UP001148629"/>
    </source>
</evidence>
<dbReference type="Proteomes" id="UP001148629">
    <property type="component" value="Unassembled WGS sequence"/>
</dbReference>
<name>A0ACC1SGU5_9HYPO</name>
<keyword evidence="2" id="KW-1185">Reference proteome</keyword>
<accession>A0ACC1SGU5</accession>
<protein>
    <submittedName>
        <fullName evidence="1">Uncharacterized protein</fullName>
    </submittedName>
</protein>
<reference evidence="1" key="1">
    <citation type="submission" date="2022-08" db="EMBL/GenBank/DDBJ databases">
        <title>Genome Sequence of Fusarium decemcellulare.</title>
        <authorList>
            <person name="Buettner E."/>
        </authorList>
    </citation>
    <scope>NUCLEOTIDE SEQUENCE</scope>
    <source>
        <strain evidence="1">Babe19</strain>
    </source>
</reference>
<dbReference type="EMBL" id="JANRMS010000462">
    <property type="protein sequence ID" value="KAJ3539418.1"/>
    <property type="molecule type" value="Genomic_DNA"/>
</dbReference>